<comment type="caution">
    <text evidence="3">The sequence shown here is derived from an EMBL/GenBank/DDBJ whole genome shotgun (WGS) entry which is preliminary data.</text>
</comment>
<reference evidence="3 4" key="1">
    <citation type="submission" date="2020-08" db="EMBL/GenBank/DDBJ databases">
        <title>Novel species isolated from subtropical streams in China.</title>
        <authorList>
            <person name="Lu H."/>
        </authorList>
    </citation>
    <scope>NUCLEOTIDE SEQUENCE [LARGE SCALE GENOMIC DNA]</scope>
    <source>
        <strain evidence="3 4">KACC 16656</strain>
    </source>
</reference>
<accession>A0ABR6XA50</accession>
<evidence type="ECO:0000259" key="2">
    <source>
        <dbReference type="PROSITE" id="PS51459"/>
    </source>
</evidence>
<proteinExistence type="predicted"/>
<organism evidence="3 4">
    <name type="scientific">Undibacterium seohonense</name>
    <dbReference type="NCBI Taxonomy" id="1344950"/>
    <lineage>
        <taxon>Bacteria</taxon>
        <taxon>Pseudomonadati</taxon>
        <taxon>Pseudomonadota</taxon>
        <taxon>Betaproteobacteria</taxon>
        <taxon>Burkholderiales</taxon>
        <taxon>Oxalobacteraceae</taxon>
        <taxon>Undibacterium</taxon>
    </lineage>
</organism>
<sequence length="531" mass="61314">MDKVGGKWLIEKYNLYLVQPLRVESYIAKSRKTDITFDFKEQHFTESFRPEDTIPGHLVFMLKHEEVHLEMMARLFNVIEPAVLEEWINDESTGSYARRVGFFYEWMTGRKLSNEDVTQGNYVEALEPKKYFVAQQVNQIRRWRVRDNMPGNAEFCPIVYLSDNVRKAQSYDCNKALVGLEERFGTDVLMRSSVWLTIKESRASFAIEHEEDQEDRIKRFAMVMENRCGELQNPLSIPELESLQKEILGESALSYGVRRSPVFVGHSSGYRDVVDYIAPHWHDVPDQLIGLAESLNRTRGSATILRAAVASFGFVYIHPMADGNGRISRFLVNDILRRDGAVPKPFILPISATITHSSTARVGYDSSLEMFSKPLMKRYVHEYRFGSTETYEDGVESNFHFRSYKEAMFAWKYPNLTSHVEYLGNVIQQTIEEEMHNEALYIRNVYRARSALKQIVEAPDVTLDIIISSVWQNKRLTNVIRKKHPKLNDEVKAEKIVNAVLFAFKSDHSEGMPDVGQDVQSEDDSSDLIFR</sequence>
<evidence type="ECO:0000313" key="3">
    <source>
        <dbReference type="EMBL" id="MBC3809715.1"/>
    </source>
</evidence>
<dbReference type="SUPFAM" id="SSF140931">
    <property type="entry name" value="Fic-like"/>
    <property type="match status" value="1"/>
</dbReference>
<evidence type="ECO:0000313" key="4">
    <source>
        <dbReference type="Proteomes" id="UP000648257"/>
    </source>
</evidence>
<dbReference type="InterPro" id="IPR036597">
    <property type="entry name" value="Fido-like_dom_sf"/>
</dbReference>
<dbReference type="PANTHER" id="PTHR13504:SF38">
    <property type="entry name" value="FIDO DOMAIN-CONTAINING PROTEIN"/>
    <property type="match status" value="1"/>
</dbReference>
<feature type="region of interest" description="Disordered" evidence="1">
    <location>
        <begin position="512"/>
        <end position="531"/>
    </location>
</feature>
<evidence type="ECO:0000256" key="1">
    <source>
        <dbReference type="SAM" id="MobiDB-lite"/>
    </source>
</evidence>
<keyword evidence="4" id="KW-1185">Reference proteome</keyword>
<dbReference type="RefSeq" id="WP_186924769.1">
    <property type="nucleotide sequence ID" value="NZ_JACOFW010000056.1"/>
</dbReference>
<dbReference type="InterPro" id="IPR003812">
    <property type="entry name" value="Fido"/>
</dbReference>
<feature type="compositionally biased region" description="Acidic residues" evidence="1">
    <location>
        <begin position="520"/>
        <end position="531"/>
    </location>
</feature>
<dbReference type="EMBL" id="JACOFW010000056">
    <property type="protein sequence ID" value="MBC3809715.1"/>
    <property type="molecule type" value="Genomic_DNA"/>
</dbReference>
<feature type="domain" description="Fido" evidence="2">
    <location>
        <begin position="235"/>
        <end position="377"/>
    </location>
</feature>
<dbReference type="Pfam" id="PF02661">
    <property type="entry name" value="Fic"/>
    <property type="match status" value="1"/>
</dbReference>
<dbReference type="PROSITE" id="PS51459">
    <property type="entry name" value="FIDO"/>
    <property type="match status" value="1"/>
</dbReference>
<protein>
    <submittedName>
        <fullName evidence="3">Fic family protein</fullName>
    </submittedName>
</protein>
<name>A0ABR6XA50_9BURK</name>
<dbReference type="InterPro" id="IPR040198">
    <property type="entry name" value="Fido_containing"/>
</dbReference>
<dbReference type="Proteomes" id="UP000648257">
    <property type="component" value="Unassembled WGS sequence"/>
</dbReference>
<dbReference type="PANTHER" id="PTHR13504">
    <property type="entry name" value="FIDO DOMAIN-CONTAINING PROTEIN DDB_G0283145"/>
    <property type="match status" value="1"/>
</dbReference>
<dbReference type="Gene3D" id="1.10.3290.10">
    <property type="entry name" value="Fido-like domain"/>
    <property type="match status" value="1"/>
</dbReference>
<gene>
    <name evidence="3" type="ORF">H8K52_20490</name>
</gene>